<comment type="caution">
    <text evidence="1">The sequence shown here is derived from an EMBL/GenBank/DDBJ whole genome shotgun (WGS) entry which is preliminary data.</text>
</comment>
<keyword evidence="2" id="KW-1185">Reference proteome</keyword>
<reference evidence="1" key="1">
    <citation type="journal article" date="2023" name="G3 (Bethesda)">
        <title>A reference genome for the long-term kleptoplast-retaining sea slug Elysia crispata morphotype clarki.</title>
        <authorList>
            <person name="Eastman K.E."/>
            <person name="Pendleton A.L."/>
            <person name="Shaikh M.A."/>
            <person name="Suttiyut T."/>
            <person name="Ogas R."/>
            <person name="Tomko P."/>
            <person name="Gavelis G."/>
            <person name="Widhalm J.R."/>
            <person name="Wisecaver J.H."/>
        </authorList>
    </citation>
    <scope>NUCLEOTIDE SEQUENCE</scope>
    <source>
        <strain evidence="1">ECLA1</strain>
    </source>
</reference>
<evidence type="ECO:0000313" key="2">
    <source>
        <dbReference type="Proteomes" id="UP001283361"/>
    </source>
</evidence>
<sequence length="72" mass="7810">MLTLMEEAEADCEEVDPNIVILIDTASHSALTLYGSRKTRSFSITFQRLAVHAVPLRSSQDGAQSACLLSLS</sequence>
<protein>
    <submittedName>
        <fullName evidence="1">Uncharacterized protein</fullName>
    </submittedName>
</protein>
<gene>
    <name evidence="1" type="ORF">RRG08_020562</name>
</gene>
<dbReference type="Proteomes" id="UP001283361">
    <property type="component" value="Unassembled WGS sequence"/>
</dbReference>
<accession>A0AAE1A6B2</accession>
<dbReference type="AlphaFoldDB" id="A0AAE1A6B2"/>
<evidence type="ECO:0000313" key="1">
    <source>
        <dbReference type="EMBL" id="KAK3781870.1"/>
    </source>
</evidence>
<dbReference type="EMBL" id="JAWDGP010002576">
    <property type="protein sequence ID" value="KAK3781870.1"/>
    <property type="molecule type" value="Genomic_DNA"/>
</dbReference>
<name>A0AAE1A6B2_9GAST</name>
<proteinExistence type="predicted"/>
<organism evidence="1 2">
    <name type="scientific">Elysia crispata</name>
    <name type="common">lettuce slug</name>
    <dbReference type="NCBI Taxonomy" id="231223"/>
    <lineage>
        <taxon>Eukaryota</taxon>
        <taxon>Metazoa</taxon>
        <taxon>Spiralia</taxon>
        <taxon>Lophotrochozoa</taxon>
        <taxon>Mollusca</taxon>
        <taxon>Gastropoda</taxon>
        <taxon>Heterobranchia</taxon>
        <taxon>Euthyneura</taxon>
        <taxon>Panpulmonata</taxon>
        <taxon>Sacoglossa</taxon>
        <taxon>Placobranchoidea</taxon>
        <taxon>Plakobranchidae</taxon>
        <taxon>Elysia</taxon>
    </lineage>
</organism>